<evidence type="ECO:0000256" key="2">
    <source>
        <dbReference type="SAM" id="Phobius"/>
    </source>
</evidence>
<protein>
    <submittedName>
        <fullName evidence="3">Uncharacterized protein</fullName>
    </submittedName>
</protein>
<comment type="caution">
    <text evidence="3">The sequence shown here is derived from an EMBL/GenBank/DDBJ whole genome shotgun (WGS) entry which is preliminary data.</text>
</comment>
<dbReference type="RefSeq" id="WP_099198776.1">
    <property type="nucleotide sequence ID" value="NZ_JBIRXA010000002.1"/>
</dbReference>
<sequence length="75" mass="7628">MTTASPEPDTPRTPGQEGGVPPTETPPGEDSTAGAGPRETYNPTRGWAKGPVIAIGALVVVFAVTVIIWAALVAM</sequence>
<feature type="compositionally biased region" description="Low complexity" evidence="1">
    <location>
        <begin position="13"/>
        <end position="29"/>
    </location>
</feature>
<dbReference type="OrthoDB" id="4381799at2"/>
<evidence type="ECO:0000313" key="3">
    <source>
        <dbReference type="EMBL" id="PHQ52024.1"/>
    </source>
</evidence>
<reference evidence="3 4" key="1">
    <citation type="journal article" date="2017" name="Biochemistry">
        <title>Identification of the Biosynthetic Pathway for the Antibiotic Bicyclomycin.</title>
        <authorList>
            <person name="Patteson J."/>
            <person name="Cai W."/>
            <person name="Johnson R.A."/>
            <person name="Santa Maria K."/>
            <person name="Li B."/>
        </authorList>
    </citation>
    <scope>NUCLEOTIDE SEQUENCE [LARGE SCALE GENOMIC DNA]</scope>
    <source>
        <strain evidence="3 4">ATCC 21532</strain>
    </source>
</reference>
<dbReference type="Proteomes" id="UP000222531">
    <property type="component" value="Unassembled WGS sequence"/>
</dbReference>
<dbReference type="InterPro" id="IPR045512">
    <property type="entry name" value="DUF6480"/>
</dbReference>
<keyword evidence="4" id="KW-1185">Reference proteome</keyword>
<evidence type="ECO:0000256" key="1">
    <source>
        <dbReference type="SAM" id="MobiDB-lite"/>
    </source>
</evidence>
<keyword evidence="2" id="KW-0472">Membrane</keyword>
<proteinExistence type="predicted"/>
<dbReference type="Pfam" id="PF20088">
    <property type="entry name" value="DUF6480"/>
    <property type="match status" value="1"/>
</dbReference>
<feature type="region of interest" description="Disordered" evidence="1">
    <location>
        <begin position="1"/>
        <end position="47"/>
    </location>
</feature>
<keyword evidence="2" id="KW-1133">Transmembrane helix</keyword>
<dbReference type="AlphaFoldDB" id="A0A2G1XL90"/>
<organism evidence="3 4">
    <name type="scientific">Streptomyces cinnamoneus</name>
    <name type="common">Streptoverticillium cinnamoneum</name>
    <dbReference type="NCBI Taxonomy" id="53446"/>
    <lineage>
        <taxon>Bacteria</taxon>
        <taxon>Bacillati</taxon>
        <taxon>Actinomycetota</taxon>
        <taxon>Actinomycetes</taxon>
        <taxon>Kitasatosporales</taxon>
        <taxon>Streptomycetaceae</taxon>
        <taxon>Streptomyces</taxon>
        <taxon>Streptomyces cinnamoneus group</taxon>
    </lineage>
</organism>
<evidence type="ECO:0000313" key="4">
    <source>
        <dbReference type="Proteomes" id="UP000222531"/>
    </source>
</evidence>
<feature type="transmembrane region" description="Helical" evidence="2">
    <location>
        <begin position="52"/>
        <end position="74"/>
    </location>
</feature>
<accession>A0A2G1XL90</accession>
<name>A0A2G1XL90_STRCJ</name>
<dbReference type="EMBL" id="NHZO01000105">
    <property type="protein sequence ID" value="PHQ52024.1"/>
    <property type="molecule type" value="Genomic_DNA"/>
</dbReference>
<keyword evidence="2" id="KW-0812">Transmembrane</keyword>
<gene>
    <name evidence="3" type="ORF">BLA24_10050</name>
</gene>